<dbReference type="CDD" id="cd01201">
    <property type="entry name" value="PH_BEACH"/>
    <property type="match status" value="1"/>
</dbReference>
<accession>A0A7I8VKM0</accession>
<feature type="compositionally biased region" description="Polar residues" evidence="5">
    <location>
        <begin position="1124"/>
        <end position="1134"/>
    </location>
</feature>
<comment type="subcellular location">
    <subcellularLocation>
        <location evidence="1">Membrane</location>
    </subcellularLocation>
</comment>
<keyword evidence="3" id="KW-0677">Repeat</keyword>
<dbReference type="PANTHER" id="PTHR13743">
    <property type="entry name" value="BEIGE/BEACH-RELATED"/>
    <property type="match status" value="1"/>
</dbReference>
<feature type="compositionally biased region" description="Basic and acidic residues" evidence="5">
    <location>
        <begin position="1618"/>
        <end position="1632"/>
    </location>
</feature>
<dbReference type="FunFam" id="2.60.120.200:FF:000010">
    <property type="entry name" value="neurobeachin isoform X2"/>
    <property type="match status" value="1"/>
</dbReference>
<feature type="compositionally biased region" description="Basic and acidic residues" evidence="5">
    <location>
        <begin position="1482"/>
        <end position="1530"/>
    </location>
</feature>
<comment type="caution">
    <text evidence="8">The sequence shown here is derived from an EMBL/GenBank/DDBJ whole genome shotgun (WGS) entry which is preliminary data.</text>
</comment>
<evidence type="ECO:0000313" key="8">
    <source>
        <dbReference type="EMBL" id="CAD5116248.1"/>
    </source>
</evidence>
<dbReference type="EMBL" id="CAJFCJ010000006">
    <property type="protein sequence ID" value="CAD5116248.1"/>
    <property type="molecule type" value="Genomic_DNA"/>
</dbReference>
<dbReference type="Gene3D" id="2.130.10.10">
    <property type="entry name" value="YVTN repeat-like/Quinoprotein amine dehydrogenase"/>
    <property type="match status" value="2"/>
</dbReference>
<evidence type="ECO:0000259" key="6">
    <source>
        <dbReference type="PROSITE" id="PS50197"/>
    </source>
</evidence>
<dbReference type="InterPro" id="IPR036322">
    <property type="entry name" value="WD40_repeat_dom_sf"/>
</dbReference>
<evidence type="ECO:0000259" key="7">
    <source>
        <dbReference type="PROSITE" id="PS51783"/>
    </source>
</evidence>
<gene>
    <name evidence="8" type="ORF">DGYR_LOCUS4888</name>
</gene>
<dbReference type="FunFam" id="1.10.1540.10:FF:000001">
    <property type="entry name" value="neurobeachin isoform X1"/>
    <property type="match status" value="1"/>
</dbReference>
<feature type="region of interest" description="Disordered" evidence="5">
    <location>
        <begin position="969"/>
        <end position="1072"/>
    </location>
</feature>
<dbReference type="InterPro" id="IPR046851">
    <property type="entry name" value="NBCH_WD40"/>
</dbReference>
<dbReference type="SUPFAM" id="SSF49899">
    <property type="entry name" value="Concanavalin A-like lectins/glucanases"/>
    <property type="match status" value="1"/>
</dbReference>
<reference evidence="8 9" key="1">
    <citation type="submission" date="2020-08" db="EMBL/GenBank/DDBJ databases">
        <authorList>
            <person name="Hejnol A."/>
        </authorList>
    </citation>
    <scope>NUCLEOTIDE SEQUENCE [LARGE SCALE GENOMIC DNA]</scope>
</reference>
<evidence type="ECO:0000313" key="9">
    <source>
        <dbReference type="Proteomes" id="UP000549394"/>
    </source>
</evidence>
<evidence type="ECO:0000256" key="5">
    <source>
        <dbReference type="SAM" id="MobiDB-lite"/>
    </source>
</evidence>
<dbReference type="OrthoDB" id="26681at2759"/>
<dbReference type="Pfam" id="PF20425">
    <property type="entry name" value="Neurobeachin"/>
    <property type="match status" value="1"/>
</dbReference>
<dbReference type="InterPro" id="IPR001680">
    <property type="entry name" value="WD40_rpt"/>
</dbReference>
<dbReference type="CDD" id="cd06071">
    <property type="entry name" value="Beach"/>
    <property type="match status" value="1"/>
</dbReference>
<dbReference type="Pfam" id="PF14844">
    <property type="entry name" value="PH_BEACH"/>
    <property type="match status" value="1"/>
</dbReference>
<feature type="region of interest" description="Disordered" evidence="5">
    <location>
        <begin position="944"/>
        <end position="963"/>
    </location>
</feature>
<dbReference type="InterPro" id="IPR031570">
    <property type="entry name" value="NBEA/BDCP_DUF4704"/>
</dbReference>
<dbReference type="Gene3D" id="2.30.29.30">
    <property type="entry name" value="Pleckstrin-homology domain (PH domain)/Phosphotyrosine-binding domain (PTB)"/>
    <property type="match status" value="1"/>
</dbReference>
<dbReference type="PROSITE" id="PS51783">
    <property type="entry name" value="PH_BEACH"/>
    <property type="match status" value="1"/>
</dbReference>
<keyword evidence="2" id="KW-0853">WD repeat</keyword>
<dbReference type="InterPro" id="IPR036372">
    <property type="entry name" value="BEACH_dom_sf"/>
</dbReference>
<feature type="compositionally biased region" description="Polar residues" evidence="5">
    <location>
        <begin position="1633"/>
        <end position="1642"/>
    </location>
</feature>
<dbReference type="Pfam" id="PF13385">
    <property type="entry name" value="Laminin_G_3"/>
    <property type="match status" value="1"/>
</dbReference>
<dbReference type="InterPro" id="IPR016024">
    <property type="entry name" value="ARM-type_fold"/>
</dbReference>
<dbReference type="InterPro" id="IPR013320">
    <property type="entry name" value="ConA-like_dom_sf"/>
</dbReference>
<dbReference type="Pfam" id="PF06469">
    <property type="entry name" value="DUF1088"/>
    <property type="match status" value="1"/>
</dbReference>
<protein>
    <submittedName>
        <fullName evidence="8">DgyrCDS5157</fullName>
    </submittedName>
</protein>
<keyword evidence="4" id="KW-0472">Membrane</keyword>
<feature type="compositionally biased region" description="Polar residues" evidence="5">
    <location>
        <begin position="944"/>
        <end position="960"/>
    </location>
</feature>
<feature type="region of interest" description="Disordered" evidence="5">
    <location>
        <begin position="2461"/>
        <end position="2487"/>
    </location>
</feature>
<dbReference type="GO" id="GO:0008104">
    <property type="term" value="P:intracellular protein localization"/>
    <property type="evidence" value="ECO:0007669"/>
    <property type="project" value="TreeGrafter"/>
</dbReference>
<dbReference type="SUPFAM" id="SSF81837">
    <property type="entry name" value="BEACH domain"/>
    <property type="match status" value="1"/>
</dbReference>
<feature type="domain" description="BEACH" evidence="6">
    <location>
        <begin position="2110"/>
        <end position="2399"/>
    </location>
</feature>
<dbReference type="Gene3D" id="1.10.1540.10">
    <property type="entry name" value="BEACH domain"/>
    <property type="match status" value="1"/>
</dbReference>
<dbReference type="SMART" id="SM00320">
    <property type="entry name" value="WD40"/>
    <property type="match status" value="4"/>
</dbReference>
<dbReference type="GO" id="GO:0019901">
    <property type="term" value="F:protein kinase binding"/>
    <property type="evidence" value="ECO:0007669"/>
    <property type="project" value="TreeGrafter"/>
</dbReference>
<dbReference type="InterPro" id="IPR010508">
    <property type="entry name" value="NBEA-like_DUF1088"/>
</dbReference>
<feature type="region of interest" description="Disordered" evidence="5">
    <location>
        <begin position="1096"/>
        <end position="1183"/>
    </location>
</feature>
<dbReference type="PROSITE" id="PS50197">
    <property type="entry name" value="BEACH"/>
    <property type="match status" value="1"/>
</dbReference>
<dbReference type="InterPro" id="IPR050865">
    <property type="entry name" value="BEACH_Domain"/>
</dbReference>
<dbReference type="PANTHER" id="PTHR13743:SF162">
    <property type="entry name" value="NEUROBEACHIN"/>
    <property type="match status" value="1"/>
</dbReference>
<dbReference type="GO" id="GO:0005829">
    <property type="term" value="C:cytosol"/>
    <property type="evidence" value="ECO:0007669"/>
    <property type="project" value="TreeGrafter"/>
</dbReference>
<dbReference type="GO" id="GO:0016020">
    <property type="term" value="C:membrane"/>
    <property type="evidence" value="ECO:0007669"/>
    <property type="project" value="UniProtKB-SubCell"/>
</dbReference>
<dbReference type="Pfam" id="PF20426">
    <property type="entry name" value="NBCH_WD40"/>
    <property type="match status" value="1"/>
</dbReference>
<dbReference type="InterPro" id="IPR000409">
    <property type="entry name" value="BEACH_dom"/>
</dbReference>
<organism evidence="8 9">
    <name type="scientific">Dimorphilus gyrociliatus</name>
    <dbReference type="NCBI Taxonomy" id="2664684"/>
    <lineage>
        <taxon>Eukaryota</taxon>
        <taxon>Metazoa</taxon>
        <taxon>Spiralia</taxon>
        <taxon>Lophotrochozoa</taxon>
        <taxon>Annelida</taxon>
        <taxon>Polychaeta</taxon>
        <taxon>Polychaeta incertae sedis</taxon>
        <taxon>Dinophilidae</taxon>
        <taxon>Dimorphilus</taxon>
    </lineage>
</organism>
<feature type="compositionally biased region" description="Low complexity" evidence="5">
    <location>
        <begin position="2461"/>
        <end position="2478"/>
    </location>
</feature>
<feature type="compositionally biased region" description="Basic and acidic residues" evidence="5">
    <location>
        <begin position="1052"/>
        <end position="1069"/>
    </location>
</feature>
<dbReference type="Pfam" id="PF15787">
    <property type="entry name" value="DUF4704"/>
    <property type="match status" value="1"/>
</dbReference>
<evidence type="ECO:0000256" key="1">
    <source>
        <dbReference type="ARBA" id="ARBA00004370"/>
    </source>
</evidence>
<dbReference type="SUPFAM" id="SSF48371">
    <property type="entry name" value="ARM repeat"/>
    <property type="match status" value="1"/>
</dbReference>
<feature type="domain" description="BEACH-type PH" evidence="7">
    <location>
        <begin position="1983"/>
        <end position="2091"/>
    </location>
</feature>
<dbReference type="Proteomes" id="UP000549394">
    <property type="component" value="Unassembled WGS sequence"/>
</dbReference>
<dbReference type="Pfam" id="PF02138">
    <property type="entry name" value="Beach"/>
    <property type="match status" value="1"/>
</dbReference>
<dbReference type="SMART" id="SM01026">
    <property type="entry name" value="Beach"/>
    <property type="match status" value="1"/>
</dbReference>
<name>A0A7I8VKM0_9ANNE</name>
<dbReference type="InterPro" id="IPR023362">
    <property type="entry name" value="PH-BEACH_dom"/>
</dbReference>
<feature type="compositionally biased region" description="Polar residues" evidence="5">
    <location>
        <begin position="1456"/>
        <end position="1468"/>
    </location>
</feature>
<dbReference type="SUPFAM" id="SSF50729">
    <property type="entry name" value="PH domain-like"/>
    <property type="match status" value="1"/>
</dbReference>
<keyword evidence="9" id="KW-1185">Reference proteome</keyword>
<sequence>MSSEEDKNEKTVDSVEEVMKMPGNDELKFGVLIGLVKVQQASNKDVVDAVLNLLVGGTFELESNFIIRDAENILHMVELLESCSQTLQAEIWSHFTAIVRKSQRNVQACTEVNLVSEVLDKLRTAGDVIAQLLLEILSVLTCYSISVPQLRQVFSLLQVNTKTKTWPRYSVQLLQVLRQMPKRHGPDEFFSFTGNSKAGIALPPLAKWPYQNGWTFHCWIRLDPVTGMTIERERPYLYTFRTSKGIGYSANFLGSALVITSMKIKGKGFQHCLKYDFVPRKWFMVSIVHIYNRWSRSEVRAYVNGKFVSSTEMSWFVNTNDAFDKCYIGGTPELTEDTMFCGQMSSVYLFNEALTAQQISSIYILGPGYKSQFRLETESGLLLDESTKKILYDGRLSNTIVFMYTPVSCDSQLCLESSPKGNTNYFVHTPHALMLEDVKAVVTQSIYKTLHSIGGIQILFPLFSQLDKSQSDSEGKPTKPDFSVCSTLMSLMCDLLEGSVNIQQQLVQNKGFLVISYLLEKSQREHLTEDVLDCFLNLTQYLVVQPTGGPLLRHLFDHILFNPALWIYSPYKVQLKLYSYLSTEFIQDAHIYSNIRRVSACLQSMHSLKYYYWVIHPLDRSGIHARGNDGPRPTKSEMQILRAYIILYVKRLVLRVPGVHEDELQAILNYLSTMHEDENIQDVLQLTVSLMSEQPASMVPGFDRKHGIKTVYKLLASANEAIRIQAMKLLGFFLMRSTHKRKHDAMSPHNLFSLLTDRLMLNADTLSMATYNVLFELLTEKMTTQVMTEKHAQIDANCRIENSLVLKVIASLIRQSTQTHEILLVKRVFLTDLTMLCQDSKDNRRTILQMSVWQDWLFSLAYIYPKATIEKEITKLVMELFRMLLHHAIKFEYGGWRVWIDTLAIVHSKVSYEDFKTHMNQVYDDYEKQKVDNVSDPEIRSQMPISTISGVNDNGHSGPTISELKETTESGAQYEVNEENQQEDNERKTNEEVENEIEKALEKESSDDVENKSEEIKDETKEEEVNDQKAVEENSETESTEKKGQLDQIDEEKDREAAEKEPVPEKDPDAYEILGFDPTIVQFMNDLVKIAKDREARKLEQSKAEKSKESEEDEEEIDGARSLPSPSEPASQAEQVAAEKETAITNMKDSATGPERPGEFPKQQASSTKKESKQHIFSPGPRAPPFRIPEFKWSYLHQELLNNVLFSLEQDVAAWKSHQTKNVIDFVNATENHMFVVNVTHMISQLADTLITACGGLLPLLAAATSPSGEIEMLEPAQGLSVEQAVSFLLRIVNLTDILVFASSLTFSELESEKNMSAGGILRQCLRLVCACAVRNCLECRQLQKMNEKSIKPASNGLDIIYALMKGAQLSVKVSALNDKQAPVKDSHKLLQDMDINRLRAVVYRDVEETKQAQFLSLAIVYFCSVLMVSKYRDILEPPSTPATPARGKSLGALTENGNSKQPYQTTDDSGRSEEVSLDNVSSDKDSESCSPKATEEDGQTKQKAETKENGDVSTEEATKEQTNVDKKAGGDNGQEVIDDKLENSQEQSAANSEKQEEMEQEKEDSIEKPESTKKEGENEKETERESEKPAEKEPEKEQSEEKISENDEGNQTSQENNVEKVEQTKAEETKPENATSNNITETEPKPNEQANKVFDVKEQTQIAEDSKEERDEDKDAPAAISAISVSSNATSEARPENLQLSMPANLDNLPPPKDPATLTARLEKALDSIAPLLREIFVDFAPFLSKTLLGSHGQELLVGGLVTLKQSTSVVELVMLLCSQEWQNSLQKHAGLAFIELVNEGRLLSHATRDHIVRVANEADFILNRMRADDVQKHAEFETLCASVLVDRREEEKLCDHLITSARRRDHVIACKQKDKVINIMSNKHGCWLPESPNKQDFFKLDTWEDDSRRRRRMIKNSQGSSHVEAALKAAIEHGAPEDAINAAREAFHAHLSANQKVQQQAHDTTADEDLSLMDERELDAEFAGPVALSTKCKLLSLGYGIVGTMSITKSELYFEIDDDHPDNKNLDQKVLQYVDHLHGKWHFTEIRAVFSRRYLHQNLALEIFMASRTAIMFAFPDQATLKKVIGALPRVGVGVKYGLPQTRRVSAAQPKILFNKSNMTSKWQRREISNFDYLMFLNTVAGRTYNDLNQYPVFPWVIVNYESNELDLSLPSNYRDLSRPIGALNPTRKAFFEERYQTWEHDDIPPFHYGTHYSTAAFTLNWLIRLEPFTTAFLSLQGGKFDHANRTFHSIPTAWKNCQRDTSDVKELIPEFYYLPDMFTNSNKYDLGVLETNDKVNDVELPPWASSPEDFVRKLRLALESEYVSCQLHQWIDLIFGYKQRGPEALRATNVFYYLTYDGAVNLDSISDAVMRQALESQIKSFGQTPCQLLTEPHPPRSSPMHLSPLMFTSVVDDVCMIMKFLSNSPVVHISANTHPAVPSPAVTTITASHNFAVNKWHNQTSNSTSASGQTTTAGSFQDKNENQPSLPLSMDSVLVLGTGLHRRSLGSNFDQRVSTESCHFVTTADNRYVIICGLWDNSMRVLSLENAKLCQSIFGHQDLVTCVSRSECNITQDCYIVSGSRDCTVMLWHWSAKSHAIVGDNASIDTPTPKAILTGHHSTISSVVVSAELGIVVSASAEGPVLVHSNNGELLRSLESPDKCSGASMLTLNREGVIAVSYNQGQIIANFSINGKLQKSVENENGVSAMCMSRDGQYLLVGSLAGIVQVWRTHDLNVLHTFPEGDAKVRSIALSHDQKYLLCGLATGCVVVFNIDFNKWHHEYQDKYSKA</sequence>
<evidence type="ECO:0000256" key="4">
    <source>
        <dbReference type="ARBA" id="ARBA00023136"/>
    </source>
</evidence>
<dbReference type="InterPro" id="IPR011993">
    <property type="entry name" value="PH-like_dom_sf"/>
</dbReference>
<dbReference type="InterPro" id="IPR015943">
    <property type="entry name" value="WD40/YVTN_repeat-like_dom_sf"/>
</dbReference>
<feature type="compositionally biased region" description="Basic and acidic residues" evidence="5">
    <location>
        <begin position="1655"/>
        <end position="1677"/>
    </location>
</feature>
<feature type="compositionally biased region" description="Basic and acidic residues" evidence="5">
    <location>
        <begin position="984"/>
        <end position="1020"/>
    </location>
</feature>
<feature type="compositionally biased region" description="Basic and acidic residues" evidence="5">
    <location>
        <begin position="1554"/>
        <end position="1606"/>
    </location>
</feature>
<feature type="region of interest" description="Disordered" evidence="5">
    <location>
        <begin position="1436"/>
        <end position="1678"/>
    </location>
</feature>
<proteinExistence type="predicted"/>
<evidence type="ECO:0000256" key="3">
    <source>
        <dbReference type="ARBA" id="ARBA00022737"/>
    </source>
</evidence>
<dbReference type="SUPFAM" id="SSF50978">
    <property type="entry name" value="WD40 repeat-like"/>
    <property type="match status" value="1"/>
</dbReference>
<evidence type="ECO:0000256" key="2">
    <source>
        <dbReference type="ARBA" id="ARBA00022574"/>
    </source>
</evidence>
<dbReference type="InterPro" id="IPR046852">
    <property type="entry name" value="Neurobeachin_a-sol"/>
</dbReference>
<dbReference type="Gene3D" id="2.60.120.200">
    <property type="match status" value="1"/>
</dbReference>
<feature type="compositionally biased region" description="Basic and acidic residues" evidence="5">
    <location>
        <begin position="1096"/>
        <end position="1109"/>
    </location>
</feature>